<feature type="compositionally biased region" description="Polar residues" evidence="1">
    <location>
        <begin position="360"/>
        <end position="380"/>
    </location>
</feature>
<feature type="compositionally biased region" description="Polar residues" evidence="1">
    <location>
        <begin position="324"/>
        <end position="336"/>
    </location>
</feature>
<proteinExistence type="predicted"/>
<feature type="compositionally biased region" description="Low complexity" evidence="1">
    <location>
        <begin position="129"/>
        <end position="144"/>
    </location>
</feature>
<reference evidence="2 3" key="1">
    <citation type="journal article" date="2018" name="Cell">
        <title>The Chara Genome: Secondary Complexity and Implications for Plant Terrestrialization.</title>
        <authorList>
            <person name="Nishiyama T."/>
            <person name="Sakayama H."/>
            <person name="Vries J.D."/>
            <person name="Buschmann H."/>
            <person name="Saint-Marcoux D."/>
            <person name="Ullrich K.K."/>
            <person name="Haas F.B."/>
            <person name="Vanderstraeten L."/>
            <person name="Becker D."/>
            <person name="Lang D."/>
            <person name="Vosolsobe S."/>
            <person name="Rombauts S."/>
            <person name="Wilhelmsson P.K.I."/>
            <person name="Janitza P."/>
            <person name="Kern R."/>
            <person name="Heyl A."/>
            <person name="Rumpler F."/>
            <person name="Villalobos L.I.A.C."/>
            <person name="Clay J.M."/>
            <person name="Skokan R."/>
            <person name="Toyoda A."/>
            <person name="Suzuki Y."/>
            <person name="Kagoshima H."/>
            <person name="Schijlen E."/>
            <person name="Tajeshwar N."/>
            <person name="Catarino B."/>
            <person name="Hetherington A.J."/>
            <person name="Saltykova A."/>
            <person name="Bonnot C."/>
            <person name="Breuninger H."/>
            <person name="Symeonidi A."/>
            <person name="Radhakrishnan G.V."/>
            <person name="Van Nieuwerburgh F."/>
            <person name="Deforce D."/>
            <person name="Chang C."/>
            <person name="Karol K.G."/>
            <person name="Hedrich R."/>
            <person name="Ulvskov P."/>
            <person name="Glockner G."/>
            <person name="Delwiche C.F."/>
            <person name="Petrasek J."/>
            <person name="Van de Peer Y."/>
            <person name="Friml J."/>
            <person name="Beilby M."/>
            <person name="Dolan L."/>
            <person name="Kohara Y."/>
            <person name="Sugano S."/>
            <person name="Fujiyama A."/>
            <person name="Delaux P.-M."/>
            <person name="Quint M."/>
            <person name="TheiBen G."/>
            <person name="Hagemann M."/>
            <person name="Harholt J."/>
            <person name="Dunand C."/>
            <person name="Zachgo S."/>
            <person name="Langdale J."/>
            <person name="Maumus F."/>
            <person name="Straeten D.V.D."/>
            <person name="Gould S.B."/>
            <person name="Rensing S.A."/>
        </authorList>
    </citation>
    <scope>NUCLEOTIDE SEQUENCE [LARGE SCALE GENOMIC DNA]</scope>
    <source>
        <strain evidence="2 3">S276</strain>
    </source>
</reference>
<dbReference type="EMBL" id="BFEA01000399">
    <property type="protein sequence ID" value="GBG82212.1"/>
    <property type="molecule type" value="Genomic_DNA"/>
</dbReference>
<comment type="caution">
    <text evidence="2">The sequence shown here is derived from an EMBL/GenBank/DDBJ whole genome shotgun (WGS) entry which is preliminary data.</text>
</comment>
<dbReference type="Gramene" id="GBG82212">
    <property type="protein sequence ID" value="GBG82212"/>
    <property type="gene ID" value="CBR_g34494"/>
</dbReference>
<feature type="region of interest" description="Disordered" evidence="1">
    <location>
        <begin position="247"/>
        <end position="391"/>
    </location>
</feature>
<accession>A0A388LJ15</accession>
<keyword evidence="3" id="KW-1185">Reference proteome</keyword>
<feature type="compositionally biased region" description="Polar residues" evidence="1">
    <location>
        <begin position="158"/>
        <end position="167"/>
    </location>
</feature>
<dbReference type="AlphaFoldDB" id="A0A388LJ15"/>
<evidence type="ECO:0000256" key="1">
    <source>
        <dbReference type="SAM" id="MobiDB-lite"/>
    </source>
</evidence>
<dbReference type="Proteomes" id="UP000265515">
    <property type="component" value="Unassembled WGS sequence"/>
</dbReference>
<evidence type="ECO:0000313" key="3">
    <source>
        <dbReference type="Proteomes" id="UP000265515"/>
    </source>
</evidence>
<feature type="compositionally biased region" description="Basic residues" evidence="1">
    <location>
        <begin position="337"/>
        <end position="346"/>
    </location>
</feature>
<name>A0A388LJ15_CHABU</name>
<gene>
    <name evidence="2" type="ORF">CBR_g34494</name>
</gene>
<feature type="compositionally biased region" description="Gly residues" evidence="1">
    <location>
        <begin position="275"/>
        <end position="287"/>
    </location>
</feature>
<organism evidence="2 3">
    <name type="scientific">Chara braunii</name>
    <name type="common">Braun's stonewort</name>
    <dbReference type="NCBI Taxonomy" id="69332"/>
    <lineage>
        <taxon>Eukaryota</taxon>
        <taxon>Viridiplantae</taxon>
        <taxon>Streptophyta</taxon>
        <taxon>Charophyceae</taxon>
        <taxon>Charales</taxon>
        <taxon>Characeae</taxon>
        <taxon>Chara</taxon>
    </lineage>
</organism>
<evidence type="ECO:0000313" key="2">
    <source>
        <dbReference type="EMBL" id="GBG82212.1"/>
    </source>
</evidence>
<feature type="region of interest" description="Disordered" evidence="1">
    <location>
        <begin position="563"/>
        <end position="585"/>
    </location>
</feature>
<protein>
    <submittedName>
        <fullName evidence="2">Uncharacterized protein</fullName>
    </submittedName>
</protein>
<sequence length="585" mass="63663">MTRAEFKELRNQENDRTFWVIVVQVPLDDMPFIYVQIERAIGKIERAFPPDADSERPALVNAKFDLDPAAKNNMKDRLWIATSKGDKLEVRLACFTAIRCRICKQFFHTEADCKRNGGVQSREPRGGANNANQQPTQTQSNTRQQESRGPRYQGPLGPQSSWNVPGASQAQTGFLNAVVNPIYSPGGQLNASLSMQNWAQMMAALHGVAMQAGAPVQGSNWQYPNFQPNAQQSNAFSLGGGGLHMFGQPAQGIPSTFQTYHPGLGNPDPRAHQMGGDGRGVGAGGTGRQASGSQQTLGASPQPGRREGSSQGRDVHGQGAAAQEASTSRVSEGSQHTARHAGKQRRLSMSSVKELHTEASGDSLSNPNEQLTSTGTPGQKTTRDRRVTSLSRGQGAGIEQLVIPLVCIAVRNAFWVIIWQSTTGPPLILLRQVADAPTPQIVAQVVENLYLKYFATRVVADCPMARIITEVNGNKIKIFVPLIDARMTSDDMGNLEQRRLRLVPMAWFAEGKKLELGKIMIATRLSVECLAELKIHFHKDKHLDSQFVRVALTLPWDAEDLGRGASRSNTGAPHIQFNGGLRGDG</sequence>
<feature type="region of interest" description="Disordered" evidence="1">
    <location>
        <begin position="115"/>
        <end position="167"/>
    </location>
</feature>
<feature type="compositionally biased region" description="Basic and acidic residues" evidence="1">
    <location>
        <begin position="304"/>
        <end position="316"/>
    </location>
</feature>